<dbReference type="AlphaFoldDB" id="A0A6J6RD75"/>
<reference evidence="4" key="1">
    <citation type="submission" date="2020-05" db="EMBL/GenBank/DDBJ databases">
        <authorList>
            <person name="Chiriac C."/>
            <person name="Salcher M."/>
            <person name="Ghai R."/>
            <person name="Kavagutti S V."/>
        </authorList>
    </citation>
    <scope>NUCLEOTIDE SEQUENCE</scope>
</reference>
<protein>
    <submittedName>
        <fullName evidence="4">Unannotated protein</fullName>
    </submittedName>
</protein>
<keyword evidence="2" id="KW-0436">Ligase</keyword>
<dbReference type="Gene3D" id="3.30.300.30">
    <property type="match status" value="1"/>
</dbReference>
<evidence type="ECO:0000256" key="2">
    <source>
        <dbReference type="ARBA" id="ARBA00022598"/>
    </source>
</evidence>
<dbReference type="InterPro" id="IPR025110">
    <property type="entry name" value="AMP-bd_C"/>
</dbReference>
<dbReference type="GO" id="GO:0031956">
    <property type="term" value="F:medium-chain fatty acid-CoA ligase activity"/>
    <property type="evidence" value="ECO:0007669"/>
    <property type="project" value="TreeGrafter"/>
</dbReference>
<feature type="domain" description="AMP-binding enzyme C-terminal" evidence="3">
    <location>
        <begin position="31"/>
        <end position="99"/>
    </location>
</feature>
<organism evidence="4">
    <name type="scientific">freshwater metagenome</name>
    <dbReference type="NCBI Taxonomy" id="449393"/>
    <lineage>
        <taxon>unclassified sequences</taxon>
        <taxon>metagenomes</taxon>
        <taxon>ecological metagenomes</taxon>
    </lineage>
</organism>
<evidence type="ECO:0000313" key="4">
    <source>
        <dbReference type="EMBL" id="CAB4719388.1"/>
    </source>
</evidence>
<gene>
    <name evidence="4" type="ORF">UFOPK2602_01626</name>
</gene>
<proteinExistence type="inferred from homology"/>
<dbReference type="EMBL" id="CAEZXX010000124">
    <property type="protein sequence ID" value="CAB4719388.1"/>
    <property type="molecule type" value="Genomic_DNA"/>
</dbReference>
<dbReference type="PANTHER" id="PTHR43201">
    <property type="entry name" value="ACYL-COA SYNTHETASE"/>
    <property type="match status" value="1"/>
</dbReference>
<dbReference type="GO" id="GO:0006631">
    <property type="term" value="P:fatty acid metabolic process"/>
    <property type="evidence" value="ECO:0007669"/>
    <property type="project" value="TreeGrafter"/>
</dbReference>
<dbReference type="Pfam" id="PF13193">
    <property type="entry name" value="AMP-binding_C"/>
    <property type="match status" value="1"/>
</dbReference>
<accession>A0A6J6RD75</accession>
<sequence>MGHFDGEGYLYLGDRRSDMILSGGANIYPAEVEAAIDEHPAVRSCAVVGIPDDDLGNRIHAVVQTVSPVTDDELRTFLAERLVRYKIPRTFEYTSEAVRDDAGKVRRSALRAERS</sequence>
<dbReference type="PANTHER" id="PTHR43201:SF5">
    <property type="entry name" value="MEDIUM-CHAIN ACYL-COA LIGASE ACSF2, MITOCHONDRIAL"/>
    <property type="match status" value="1"/>
</dbReference>
<evidence type="ECO:0000256" key="1">
    <source>
        <dbReference type="ARBA" id="ARBA00006432"/>
    </source>
</evidence>
<name>A0A6J6RD75_9ZZZZ</name>
<comment type="similarity">
    <text evidence="1">Belongs to the ATP-dependent AMP-binding enzyme family.</text>
</comment>
<dbReference type="SUPFAM" id="SSF56801">
    <property type="entry name" value="Acetyl-CoA synthetase-like"/>
    <property type="match status" value="1"/>
</dbReference>
<evidence type="ECO:0000259" key="3">
    <source>
        <dbReference type="Pfam" id="PF13193"/>
    </source>
</evidence>
<dbReference type="InterPro" id="IPR045851">
    <property type="entry name" value="AMP-bd_C_sf"/>
</dbReference>